<feature type="region of interest" description="Disordered" evidence="1">
    <location>
        <begin position="370"/>
        <end position="434"/>
    </location>
</feature>
<dbReference type="GO" id="GO:0005524">
    <property type="term" value="F:ATP binding"/>
    <property type="evidence" value="ECO:0007669"/>
    <property type="project" value="InterPro"/>
</dbReference>
<evidence type="ECO:0000313" key="3">
    <source>
        <dbReference type="Proteomes" id="UP001652642"/>
    </source>
</evidence>
<dbReference type="InterPro" id="IPR051681">
    <property type="entry name" value="Ser/Thr_Kinases-Pseudokinases"/>
</dbReference>
<dbReference type="InterPro" id="IPR008271">
    <property type="entry name" value="Ser/Thr_kinase_AS"/>
</dbReference>
<dbReference type="InterPro" id="IPR001245">
    <property type="entry name" value="Ser-Thr/Tyr_kinase_cat_dom"/>
</dbReference>
<organism evidence="3 4">
    <name type="scientific">Pogona vitticeps</name>
    <name type="common">central bearded dragon</name>
    <dbReference type="NCBI Taxonomy" id="103695"/>
    <lineage>
        <taxon>Eukaryota</taxon>
        <taxon>Metazoa</taxon>
        <taxon>Chordata</taxon>
        <taxon>Craniata</taxon>
        <taxon>Vertebrata</taxon>
        <taxon>Euteleostomi</taxon>
        <taxon>Lepidosauria</taxon>
        <taxon>Squamata</taxon>
        <taxon>Bifurcata</taxon>
        <taxon>Unidentata</taxon>
        <taxon>Episquamata</taxon>
        <taxon>Toxicofera</taxon>
        <taxon>Iguania</taxon>
        <taxon>Acrodonta</taxon>
        <taxon>Agamidae</taxon>
        <taxon>Amphibolurinae</taxon>
        <taxon>Pogona</taxon>
    </lineage>
</organism>
<dbReference type="PROSITE" id="PS50011">
    <property type="entry name" value="PROTEIN_KINASE_DOM"/>
    <property type="match status" value="1"/>
</dbReference>
<feature type="compositionally biased region" description="Basic residues" evidence="1">
    <location>
        <begin position="425"/>
        <end position="434"/>
    </location>
</feature>
<feature type="compositionally biased region" description="Pro residues" evidence="1">
    <location>
        <begin position="383"/>
        <end position="393"/>
    </location>
</feature>
<dbReference type="PANTHER" id="PTHR44329">
    <property type="entry name" value="SERINE/THREONINE-PROTEIN KINASE TNNI3K-RELATED"/>
    <property type="match status" value="1"/>
</dbReference>
<dbReference type="OrthoDB" id="4062651at2759"/>
<dbReference type="KEGG" id="pvt:110091694"/>
<keyword evidence="4" id="KW-0418">Kinase</keyword>
<dbReference type="CTD" id="11035"/>
<reference evidence="4" key="1">
    <citation type="submission" date="2025-08" db="UniProtKB">
        <authorList>
            <consortium name="RefSeq"/>
        </authorList>
    </citation>
    <scope>IDENTIFICATION</scope>
</reference>
<dbReference type="PANTHER" id="PTHR44329:SF297">
    <property type="entry name" value="RECEPTOR-INTERACTING SERINE_THREONINE-PROTEIN KINASE 3"/>
    <property type="match status" value="1"/>
</dbReference>
<dbReference type="PROSITE" id="PS00108">
    <property type="entry name" value="PROTEIN_KINASE_ST"/>
    <property type="match status" value="1"/>
</dbReference>
<sequence length="516" mass="58626">MAGPSEFFEEISSEHMRDFHFIDRGAFGDIYRVRHQEWGIDVAVKILNRNASFTRELLNEARAMDKARFLYVLRLYGLYVGKVPPDGTCVGLVMEYMENGSLSTLREWVSTVPWALRFRILHQVALGMNFLHNLSPPLLHLDLKPSNVLLDAELHVRVADFGLSKFKRGFTRPSSQASREGEGYGGTLEYLPPEAFADLNYHPTPGTDVYSYGILMWSVLAGQEPYPHLPPGNMSSMISRLIPQGQRPSTEALEKTDNVLNLENMIDLMKWCWHNDKTKRPPFRECTQVTEKAYSCHQPHIRAAVREVQDILAHRNSSSFKKCGVTSVQDVKKASLSPRRPDKVEQQQLLTPSSELEEKFETMTLTGFPSWQNEAAPSEASPKPSPEGKPSAPPFLQRSQSAYGDKGGEEAGIEETYHPQVNIRTRPKLAGRKPRPYSDTYLPCHPGYLPYQQQFYSSQVDARFLHQDRSLLPQFQPRSSYNGIHIHGHDIRGIQFGDYNNMHIEMRNAGSRGKKP</sequence>
<keyword evidence="4" id="KW-0808">Transferase</keyword>
<dbReference type="GO" id="GO:0004706">
    <property type="term" value="F:JUN kinase kinase kinase activity"/>
    <property type="evidence" value="ECO:0007669"/>
    <property type="project" value="TreeGrafter"/>
</dbReference>
<dbReference type="InParanoid" id="A0A6J0VH76"/>
<evidence type="ECO:0000313" key="4">
    <source>
        <dbReference type="RefSeq" id="XP_020671558.2"/>
    </source>
</evidence>
<proteinExistence type="predicted"/>
<keyword evidence="4" id="KW-0675">Receptor</keyword>
<dbReference type="InterPro" id="IPR000719">
    <property type="entry name" value="Prot_kinase_dom"/>
</dbReference>
<dbReference type="Gene3D" id="1.10.510.10">
    <property type="entry name" value="Transferase(Phosphotransferase) domain 1"/>
    <property type="match status" value="1"/>
</dbReference>
<dbReference type="AlphaFoldDB" id="A0A6J0VH76"/>
<keyword evidence="3" id="KW-1185">Reference proteome</keyword>
<evidence type="ECO:0000256" key="1">
    <source>
        <dbReference type="SAM" id="MobiDB-lite"/>
    </source>
</evidence>
<dbReference type="RefSeq" id="XP_020671558.2">
    <property type="nucleotide sequence ID" value="XM_020815899.2"/>
</dbReference>
<dbReference type="Proteomes" id="UP001652642">
    <property type="component" value="Chromosome 6"/>
</dbReference>
<feature type="domain" description="Protein kinase" evidence="2">
    <location>
        <begin position="16"/>
        <end position="301"/>
    </location>
</feature>
<dbReference type="GeneID" id="110091694"/>
<dbReference type="InterPro" id="IPR011009">
    <property type="entry name" value="Kinase-like_dom_sf"/>
</dbReference>
<accession>A0A6J0VH76</accession>
<name>A0A6J0VH76_9SAUR</name>
<protein>
    <submittedName>
        <fullName evidence="4">Receptor-interacting serine/threonine-protein kinase 3 isoform X1</fullName>
    </submittedName>
</protein>
<dbReference type="SUPFAM" id="SSF56112">
    <property type="entry name" value="Protein kinase-like (PK-like)"/>
    <property type="match status" value="1"/>
</dbReference>
<gene>
    <name evidence="4" type="primary">RIPK3</name>
</gene>
<dbReference type="SMART" id="SM00220">
    <property type="entry name" value="S_TKc"/>
    <property type="match status" value="1"/>
</dbReference>
<feature type="region of interest" description="Disordered" evidence="1">
    <location>
        <begin position="330"/>
        <end position="356"/>
    </location>
</feature>
<dbReference type="Pfam" id="PF07714">
    <property type="entry name" value="PK_Tyr_Ser-Thr"/>
    <property type="match status" value="1"/>
</dbReference>
<evidence type="ECO:0000259" key="2">
    <source>
        <dbReference type="PROSITE" id="PS50011"/>
    </source>
</evidence>